<feature type="coiled-coil region" evidence="1">
    <location>
        <begin position="214"/>
        <end position="264"/>
    </location>
</feature>
<sequence>LCTAAGEVGIDDTEVSFGREWDGGSWEDTRQEEDVIPEPPSAIKKLYLEAGESITKLSRDPDDGAVVSVVEDINNEIEKLELGNDASGSSPRWTINVEWWCQTFRDIVKQEDILKNDIEDQGAREKIESLVENIDTYLKRSHLPSDWSRSAEEFLKEIQGELDAHKKILGAVVMDIKSIFDGITTLLQRLNDQSPNESKISDAAKLVRSKDLMVNELKKRLEATNDKVRNSRSVIEVAEAVQASKNALQEAKQADQECNEARELLASLPDSSQKSASNAVQYPWTIMPLSGDQVVIGYKRSGKGYQVCVQDKVNGRLVRELKAGASIGRGNAQNYCETPGSCNMTESSAHFDNVDLKATDLVKLHFVATQQPKVRNADRTDIAPGSYCCVELRDRGIFMLTMTRFRRMMGKHKADEEMEQVCNEQNTPVPWEQQPLTTYVKSTTTKNTQNKQQIVASVTGISHDTANHESRISILEERFNKFQTGLPQVLNDSITKAVASSMPTMQNIIAAEIEKALQAHRQQ</sequence>
<evidence type="ECO:0000256" key="1">
    <source>
        <dbReference type="SAM" id="Coils"/>
    </source>
</evidence>
<dbReference type="AlphaFoldDB" id="A0A365MRI3"/>
<proteinExistence type="predicted"/>
<gene>
    <name evidence="2" type="ORF">FPRO05_14279</name>
</gene>
<evidence type="ECO:0000313" key="2">
    <source>
        <dbReference type="EMBL" id="RBA11032.1"/>
    </source>
</evidence>
<name>A0A365MRI3_GIBIN</name>
<protein>
    <submittedName>
        <fullName evidence="2">Uncharacterized protein</fullName>
    </submittedName>
</protein>
<dbReference type="Proteomes" id="UP000251714">
    <property type="component" value="Unassembled WGS sequence"/>
</dbReference>
<accession>A0A365MRI3</accession>
<reference evidence="2 3" key="1">
    <citation type="submission" date="2017-12" db="EMBL/GenBank/DDBJ databases">
        <title>Genome sequence of the mycotoxigenic crop pathogen Fusarium proliferatum, strain ITEM 2341 from Date Palm.</title>
        <authorList>
            <person name="Almiman B.F."/>
            <person name="Shittu T.A."/>
            <person name="Muthumeenakshi S."/>
            <person name="Baroncelli R."/>
            <person name="Sreenivasaprasada S."/>
        </authorList>
    </citation>
    <scope>NUCLEOTIDE SEQUENCE [LARGE SCALE GENOMIC DNA]</scope>
    <source>
        <strain evidence="2 3">ITEM 2341</strain>
    </source>
</reference>
<comment type="caution">
    <text evidence="2">The sequence shown here is derived from an EMBL/GenBank/DDBJ whole genome shotgun (WGS) entry which is preliminary data.</text>
</comment>
<evidence type="ECO:0000313" key="3">
    <source>
        <dbReference type="Proteomes" id="UP000251714"/>
    </source>
</evidence>
<organism evidence="2 3">
    <name type="scientific">Gibberella intermedia</name>
    <name type="common">Bulb rot disease fungus</name>
    <name type="synonym">Fusarium proliferatum</name>
    <dbReference type="NCBI Taxonomy" id="948311"/>
    <lineage>
        <taxon>Eukaryota</taxon>
        <taxon>Fungi</taxon>
        <taxon>Dikarya</taxon>
        <taxon>Ascomycota</taxon>
        <taxon>Pezizomycotina</taxon>
        <taxon>Sordariomycetes</taxon>
        <taxon>Hypocreomycetidae</taxon>
        <taxon>Hypocreales</taxon>
        <taxon>Nectriaceae</taxon>
        <taxon>Fusarium</taxon>
        <taxon>Fusarium fujikuroi species complex</taxon>
    </lineage>
</organism>
<feature type="non-terminal residue" evidence="2">
    <location>
        <position position="1"/>
    </location>
</feature>
<dbReference type="EMBL" id="PKMI01000053">
    <property type="protein sequence ID" value="RBA11032.1"/>
    <property type="molecule type" value="Genomic_DNA"/>
</dbReference>
<keyword evidence="1" id="KW-0175">Coiled coil</keyword>